<accession>A0A843V168</accession>
<evidence type="ECO:0000313" key="1">
    <source>
        <dbReference type="EMBL" id="MQL89688.1"/>
    </source>
</evidence>
<reference evidence="1" key="1">
    <citation type="submission" date="2017-07" db="EMBL/GenBank/DDBJ databases">
        <title>Taro Niue Genome Assembly and Annotation.</title>
        <authorList>
            <person name="Atibalentja N."/>
            <person name="Keating K."/>
            <person name="Fields C.J."/>
        </authorList>
    </citation>
    <scope>NUCLEOTIDE SEQUENCE</scope>
    <source>
        <strain evidence="1">Niue_2</strain>
        <tissue evidence="1">Leaf</tissue>
    </source>
</reference>
<dbReference type="AlphaFoldDB" id="A0A843V168"/>
<name>A0A843V168_COLES</name>
<comment type="caution">
    <text evidence="1">The sequence shown here is derived from an EMBL/GenBank/DDBJ whole genome shotgun (WGS) entry which is preliminary data.</text>
</comment>
<proteinExistence type="predicted"/>
<sequence length="145" mass="16065">MVVSTLPLQEIKNKILTVPVDSQGVPVDSHCQVTPPGFWKHGPVDSLKHGCRQFFSVVLWERTRPSTTLGKDWNKVSAGNKVLAVLVDSQEVPVDKCYFPISRNAILTVSVDSQGGPIDSHCQVTPPWFWKHGPVDSLKHGCRQI</sequence>
<keyword evidence="2" id="KW-1185">Reference proteome</keyword>
<gene>
    <name evidence="1" type="ORF">Taro_022268</name>
</gene>
<evidence type="ECO:0000313" key="2">
    <source>
        <dbReference type="Proteomes" id="UP000652761"/>
    </source>
</evidence>
<dbReference type="Proteomes" id="UP000652761">
    <property type="component" value="Unassembled WGS sequence"/>
</dbReference>
<organism evidence="1 2">
    <name type="scientific">Colocasia esculenta</name>
    <name type="common">Wild taro</name>
    <name type="synonym">Arum esculentum</name>
    <dbReference type="NCBI Taxonomy" id="4460"/>
    <lineage>
        <taxon>Eukaryota</taxon>
        <taxon>Viridiplantae</taxon>
        <taxon>Streptophyta</taxon>
        <taxon>Embryophyta</taxon>
        <taxon>Tracheophyta</taxon>
        <taxon>Spermatophyta</taxon>
        <taxon>Magnoliopsida</taxon>
        <taxon>Liliopsida</taxon>
        <taxon>Araceae</taxon>
        <taxon>Aroideae</taxon>
        <taxon>Colocasieae</taxon>
        <taxon>Colocasia</taxon>
    </lineage>
</organism>
<dbReference type="EMBL" id="NMUH01001169">
    <property type="protein sequence ID" value="MQL89688.1"/>
    <property type="molecule type" value="Genomic_DNA"/>
</dbReference>
<protein>
    <submittedName>
        <fullName evidence="1">Uncharacterized protein</fullName>
    </submittedName>
</protein>